<organism evidence="1 2">
    <name type="scientific">Multifurca ochricompacta</name>
    <dbReference type="NCBI Taxonomy" id="376703"/>
    <lineage>
        <taxon>Eukaryota</taxon>
        <taxon>Fungi</taxon>
        <taxon>Dikarya</taxon>
        <taxon>Basidiomycota</taxon>
        <taxon>Agaricomycotina</taxon>
        <taxon>Agaricomycetes</taxon>
        <taxon>Russulales</taxon>
        <taxon>Russulaceae</taxon>
        <taxon>Multifurca</taxon>
    </lineage>
</organism>
<protein>
    <submittedName>
        <fullName evidence="1">Uncharacterized protein</fullName>
    </submittedName>
</protein>
<proteinExistence type="predicted"/>
<reference evidence="1" key="1">
    <citation type="journal article" date="2022" name="New Phytol.">
        <title>Evolutionary transition to the ectomycorrhizal habit in the genomes of a hyperdiverse lineage of mushroom-forming fungi.</title>
        <authorList>
            <person name="Looney B."/>
            <person name="Miyauchi S."/>
            <person name="Morin E."/>
            <person name="Drula E."/>
            <person name="Courty P.E."/>
            <person name="Kohler A."/>
            <person name="Kuo A."/>
            <person name="LaButti K."/>
            <person name="Pangilinan J."/>
            <person name="Lipzen A."/>
            <person name="Riley R."/>
            <person name="Andreopoulos W."/>
            <person name="He G."/>
            <person name="Johnson J."/>
            <person name="Nolan M."/>
            <person name="Tritt A."/>
            <person name="Barry K.W."/>
            <person name="Grigoriev I.V."/>
            <person name="Nagy L.G."/>
            <person name="Hibbett D."/>
            <person name="Henrissat B."/>
            <person name="Matheny P.B."/>
            <person name="Labbe J."/>
            <person name="Martin F.M."/>
        </authorList>
    </citation>
    <scope>NUCLEOTIDE SEQUENCE</scope>
    <source>
        <strain evidence="1">BPL690</strain>
    </source>
</reference>
<accession>A0AAD4QMB5</accession>
<evidence type="ECO:0000313" key="1">
    <source>
        <dbReference type="EMBL" id="KAI0301098.1"/>
    </source>
</evidence>
<dbReference type="Proteomes" id="UP001203297">
    <property type="component" value="Unassembled WGS sequence"/>
</dbReference>
<evidence type="ECO:0000313" key="2">
    <source>
        <dbReference type="Proteomes" id="UP001203297"/>
    </source>
</evidence>
<keyword evidence="2" id="KW-1185">Reference proteome</keyword>
<name>A0AAD4QMB5_9AGAM</name>
<comment type="caution">
    <text evidence="1">The sequence shown here is derived from an EMBL/GenBank/DDBJ whole genome shotgun (WGS) entry which is preliminary data.</text>
</comment>
<sequence length="170" mass="18910">MVPSPKKDATITLPYYYFRWGGGGGVIWATGVRWRTLCGAQSCIYDRTYHAPIHNSSSGLSSMWMWCSRANLSVAEISCGLLHLATRNAKCCIGERSARSQSVIILDKMNKVLGGASFRYFVPLFSLNEIFSLPFPLLIRTSARPSTPLGKKQNKTKKKKASITCHLYAK</sequence>
<dbReference type="AlphaFoldDB" id="A0AAD4QMB5"/>
<dbReference type="EMBL" id="WTXG01000015">
    <property type="protein sequence ID" value="KAI0301098.1"/>
    <property type="molecule type" value="Genomic_DNA"/>
</dbReference>
<gene>
    <name evidence="1" type="ORF">B0F90DRAFT_343429</name>
</gene>